<dbReference type="PRINTS" id="PR00719">
    <property type="entry name" value="LMWPTPASE"/>
</dbReference>
<dbReference type="InterPro" id="IPR036196">
    <property type="entry name" value="Ptyr_pPase_sf"/>
</dbReference>
<feature type="active site" description="Proton donor" evidence="5">
    <location>
        <position position="114"/>
    </location>
</feature>
<dbReference type="PANTHER" id="PTHR11717">
    <property type="entry name" value="LOW MOLECULAR WEIGHT PROTEIN TYROSINE PHOSPHATASE"/>
    <property type="match status" value="1"/>
</dbReference>
<name>A0A540WA47_9ACTN</name>
<dbReference type="RefSeq" id="WP_141636349.1">
    <property type="nucleotide sequence ID" value="NZ_VIGB01000003.1"/>
</dbReference>
<dbReference type="InterPro" id="IPR017867">
    <property type="entry name" value="Tyr_phospatase_low_mol_wt"/>
</dbReference>
<dbReference type="Pfam" id="PF01451">
    <property type="entry name" value="LMWPc"/>
    <property type="match status" value="1"/>
</dbReference>
<dbReference type="SUPFAM" id="SSF52788">
    <property type="entry name" value="Phosphotyrosine protein phosphatases I"/>
    <property type="match status" value="1"/>
</dbReference>
<accession>A0A540WA47</accession>
<feature type="active site" evidence="5">
    <location>
        <position position="18"/>
    </location>
</feature>
<dbReference type="SMART" id="SM00226">
    <property type="entry name" value="LMWPc"/>
    <property type="match status" value="1"/>
</dbReference>
<dbReference type="OrthoDB" id="9784339at2"/>
<sequence length="140" mass="15097">MSSRRRRVLVICKGNHCRSPIAALVIAEQSGSTLDVRSAGLRNWHVGKPAHPLMIEAAAALGYDLTHHRGQILDEGLLAWADDLIAVDEETAQAVQYLAGPNRPVHTLAPGIADPWGGGPDDFTNTILEIQRTVALLHEA</sequence>
<evidence type="ECO:0000313" key="8">
    <source>
        <dbReference type="Proteomes" id="UP000319103"/>
    </source>
</evidence>
<dbReference type="GO" id="GO:0004725">
    <property type="term" value="F:protein tyrosine phosphatase activity"/>
    <property type="evidence" value="ECO:0007669"/>
    <property type="project" value="UniProtKB-EC"/>
</dbReference>
<comment type="similarity">
    <text evidence="1">Belongs to the low molecular weight phosphotyrosine protein phosphatase family.</text>
</comment>
<evidence type="ECO:0000256" key="1">
    <source>
        <dbReference type="ARBA" id="ARBA00011063"/>
    </source>
</evidence>
<organism evidence="7 8">
    <name type="scientific">Kitasatospora acidiphila</name>
    <dbReference type="NCBI Taxonomy" id="2567942"/>
    <lineage>
        <taxon>Bacteria</taxon>
        <taxon>Bacillati</taxon>
        <taxon>Actinomycetota</taxon>
        <taxon>Actinomycetes</taxon>
        <taxon>Kitasatosporales</taxon>
        <taxon>Streptomycetaceae</taxon>
        <taxon>Kitasatospora</taxon>
    </lineage>
</organism>
<gene>
    <name evidence="7" type="ORF">E6W39_31315</name>
</gene>
<dbReference type="Gene3D" id="3.40.50.2300">
    <property type="match status" value="1"/>
</dbReference>
<dbReference type="InterPro" id="IPR023485">
    <property type="entry name" value="Ptyr_pPase"/>
</dbReference>
<dbReference type="AlphaFoldDB" id="A0A540WA47"/>
<evidence type="ECO:0000256" key="5">
    <source>
        <dbReference type="PIRSR" id="PIRSR617867-1"/>
    </source>
</evidence>
<keyword evidence="3" id="KW-0378">Hydrolase</keyword>
<dbReference type="EMBL" id="VIGB01000003">
    <property type="protein sequence ID" value="TQF05899.1"/>
    <property type="molecule type" value="Genomic_DNA"/>
</dbReference>
<evidence type="ECO:0000259" key="6">
    <source>
        <dbReference type="SMART" id="SM00226"/>
    </source>
</evidence>
<evidence type="ECO:0000256" key="3">
    <source>
        <dbReference type="ARBA" id="ARBA00022801"/>
    </source>
</evidence>
<keyword evidence="4" id="KW-0904">Protein phosphatase</keyword>
<feature type="domain" description="Phosphotyrosine protein phosphatase I" evidence="6">
    <location>
        <begin position="6"/>
        <end position="140"/>
    </location>
</feature>
<keyword evidence="8" id="KW-1185">Reference proteome</keyword>
<comment type="caution">
    <text evidence="7">The sequence shown here is derived from an EMBL/GenBank/DDBJ whole genome shotgun (WGS) entry which is preliminary data.</text>
</comment>
<dbReference type="Proteomes" id="UP000319103">
    <property type="component" value="Unassembled WGS sequence"/>
</dbReference>
<protein>
    <recommendedName>
        <fullName evidence="2">protein-tyrosine-phosphatase</fullName>
        <ecNumber evidence="2">3.1.3.48</ecNumber>
    </recommendedName>
</protein>
<evidence type="ECO:0000256" key="2">
    <source>
        <dbReference type="ARBA" id="ARBA00013064"/>
    </source>
</evidence>
<dbReference type="EC" id="3.1.3.48" evidence="2"/>
<reference evidence="7 8" key="1">
    <citation type="submission" date="2019-06" db="EMBL/GenBank/DDBJ databases">
        <title>Description of Kitasatospora acidophila sp. nov. isolated from pine grove soil, and reclassification of Streptomyces novaecaesareae to Kitasatospora novaeceasareae comb. nov.</title>
        <authorList>
            <person name="Kim M.J."/>
        </authorList>
    </citation>
    <scope>NUCLEOTIDE SEQUENCE [LARGE SCALE GENOMIC DNA]</scope>
    <source>
        <strain evidence="7 8">MMS16-CNU292</strain>
    </source>
</reference>
<feature type="active site" description="Nucleophile" evidence="5">
    <location>
        <position position="12"/>
    </location>
</feature>
<dbReference type="PANTHER" id="PTHR11717:SF7">
    <property type="entry name" value="LOW MOLECULAR WEIGHT PHOSPHOTYROSINE PROTEIN PHOSPHATASE"/>
    <property type="match status" value="1"/>
</dbReference>
<proteinExistence type="inferred from homology"/>
<dbReference type="InterPro" id="IPR050438">
    <property type="entry name" value="LMW_PTPase"/>
</dbReference>
<evidence type="ECO:0000313" key="7">
    <source>
        <dbReference type="EMBL" id="TQF05899.1"/>
    </source>
</evidence>
<evidence type="ECO:0000256" key="4">
    <source>
        <dbReference type="ARBA" id="ARBA00022912"/>
    </source>
</evidence>